<sequence length="172" mass="19697">MRVLIKVNSGSIEEQLQDDPVQFKQQEIVSIDEQSYLFADYVGNKQLVSDFDVDIFLTQRNDENALKCVVIDNVSGQLDGYVNHDNEFTVPQQSNDVIATGQLAIPDRKFKVPFKRIDTGRIQLMPAQVVNGQLTMPLKFETNGIWIVNQELFNTDFPDMPFEMGEYRFSVI</sequence>
<gene>
    <name evidence="1" type="ORF">HG263_02945</name>
</gene>
<dbReference type="RefSeq" id="WP_171624573.1">
    <property type="nucleotide sequence ID" value="NZ_JABBPG010000001.1"/>
</dbReference>
<organism evidence="1 2">
    <name type="scientific">Pseudoalteromonas caenipelagi</name>
    <dbReference type="NCBI Taxonomy" id="2726988"/>
    <lineage>
        <taxon>Bacteria</taxon>
        <taxon>Pseudomonadati</taxon>
        <taxon>Pseudomonadota</taxon>
        <taxon>Gammaproteobacteria</taxon>
        <taxon>Alteromonadales</taxon>
        <taxon>Pseudoalteromonadaceae</taxon>
        <taxon>Pseudoalteromonas</taxon>
    </lineage>
</organism>
<reference evidence="1 2" key="1">
    <citation type="submission" date="2020-04" db="EMBL/GenBank/DDBJ databases">
        <title>Pseudoalteromonas caenipelagi sp. nov., isolated from a tidal flat.</title>
        <authorList>
            <person name="Park S."/>
            <person name="Yoon J.-H."/>
        </authorList>
    </citation>
    <scope>NUCLEOTIDE SEQUENCE [LARGE SCALE GENOMIC DNA]</scope>
    <source>
        <strain evidence="1 2">JBTF-M23</strain>
    </source>
</reference>
<dbReference type="EMBL" id="JABBPG010000001">
    <property type="protein sequence ID" value="NOU49505.1"/>
    <property type="molecule type" value="Genomic_DNA"/>
</dbReference>
<name>A0A849V9C3_9GAMM</name>
<evidence type="ECO:0000313" key="1">
    <source>
        <dbReference type="EMBL" id="NOU49505.1"/>
    </source>
</evidence>
<evidence type="ECO:0000313" key="2">
    <source>
        <dbReference type="Proteomes" id="UP000586305"/>
    </source>
</evidence>
<proteinExistence type="predicted"/>
<keyword evidence="2" id="KW-1185">Reference proteome</keyword>
<comment type="caution">
    <text evidence="1">The sequence shown here is derived from an EMBL/GenBank/DDBJ whole genome shotgun (WGS) entry which is preliminary data.</text>
</comment>
<dbReference type="AlphaFoldDB" id="A0A849V9C3"/>
<dbReference type="Proteomes" id="UP000586305">
    <property type="component" value="Unassembled WGS sequence"/>
</dbReference>
<protein>
    <submittedName>
        <fullName evidence="1">Uncharacterized protein</fullName>
    </submittedName>
</protein>
<accession>A0A849V9C3</accession>